<dbReference type="GO" id="GO:0016020">
    <property type="term" value="C:membrane"/>
    <property type="evidence" value="ECO:0007669"/>
    <property type="project" value="UniProtKB-SubCell"/>
</dbReference>
<dbReference type="GO" id="GO:0006465">
    <property type="term" value="P:signal peptide processing"/>
    <property type="evidence" value="ECO:0007669"/>
    <property type="project" value="TreeGrafter"/>
</dbReference>
<evidence type="ECO:0000256" key="2">
    <source>
        <dbReference type="ARBA" id="ARBA00009045"/>
    </source>
</evidence>
<evidence type="ECO:0000313" key="9">
    <source>
        <dbReference type="Proteomes" id="UP001211065"/>
    </source>
</evidence>
<feature type="domain" description="Peptidase S54 rhomboid" evidence="7">
    <location>
        <begin position="1"/>
        <end position="74"/>
    </location>
</feature>
<dbReference type="PANTHER" id="PTHR43731">
    <property type="entry name" value="RHOMBOID PROTEASE"/>
    <property type="match status" value="1"/>
</dbReference>
<evidence type="ECO:0000256" key="1">
    <source>
        <dbReference type="ARBA" id="ARBA00004141"/>
    </source>
</evidence>
<comment type="subcellular location">
    <subcellularLocation>
        <location evidence="1">Membrane</location>
        <topology evidence="1">Multi-pass membrane protein</topology>
    </subcellularLocation>
</comment>
<evidence type="ECO:0000256" key="6">
    <source>
        <dbReference type="ARBA" id="ARBA00023136"/>
    </source>
</evidence>
<feature type="non-terminal residue" evidence="8">
    <location>
        <position position="75"/>
    </location>
</feature>
<dbReference type="Pfam" id="PF01694">
    <property type="entry name" value="Rhomboid"/>
    <property type="match status" value="1"/>
</dbReference>
<keyword evidence="4" id="KW-0378">Hydrolase</keyword>
<evidence type="ECO:0000259" key="7">
    <source>
        <dbReference type="Pfam" id="PF01694"/>
    </source>
</evidence>
<dbReference type="Gene3D" id="1.20.1540.10">
    <property type="entry name" value="Rhomboid-like"/>
    <property type="match status" value="1"/>
</dbReference>
<name>A0AAD5TT82_9FUNG</name>
<dbReference type="EMBL" id="JADGJW010001949">
    <property type="protein sequence ID" value="KAJ3200211.1"/>
    <property type="molecule type" value="Genomic_DNA"/>
</dbReference>
<dbReference type="InterPro" id="IPR035952">
    <property type="entry name" value="Rhomboid-like_sf"/>
</dbReference>
<reference evidence="8" key="1">
    <citation type="submission" date="2020-05" db="EMBL/GenBank/DDBJ databases">
        <title>Phylogenomic resolution of chytrid fungi.</title>
        <authorList>
            <person name="Stajich J.E."/>
            <person name="Amses K."/>
            <person name="Simmons R."/>
            <person name="Seto K."/>
            <person name="Myers J."/>
            <person name="Bonds A."/>
            <person name="Quandt C.A."/>
            <person name="Barry K."/>
            <person name="Liu P."/>
            <person name="Grigoriev I."/>
            <person name="Longcore J.E."/>
            <person name="James T.Y."/>
        </authorList>
    </citation>
    <scope>NUCLEOTIDE SEQUENCE</scope>
    <source>
        <strain evidence="8">JEL0476</strain>
    </source>
</reference>
<dbReference type="Proteomes" id="UP001211065">
    <property type="component" value="Unassembled WGS sequence"/>
</dbReference>
<keyword evidence="9" id="KW-1185">Reference proteome</keyword>
<evidence type="ECO:0000256" key="4">
    <source>
        <dbReference type="ARBA" id="ARBA00022801"/>
    </source>
</evidence>
<comment type="similarity">
    <text evidence="2">Belongs to the peptidase S54 family.</text>
</comment>
<keyword evidence="3" id="KW-0812">Transmembrane</keyword>
<evidence type="ECO:0000256" key="3">
    <source>
        <dbReference type="ARBA" id="ARBA00022692"/>
    </source>
</evidence>
<dbReference type="InterPro" id="IPR050925">
    <property type="entry name" value="Rhomboid_protease_S54"/>
</dbReference>
<dbReference type="InterPro" id="IPR022764">
    <property type="entry name" value="Peptidase_S54_rhomboid_dom"/>
</dbReference>
<protein>
    <recommendedName>
        <fullName evidence="7">Peptidase S54 rhomboid domain-containing protein</fullName>
    </recommendedName>
</protein>
<organism evidence="8 9">
    <name type="scientific">Clydaea vesicula</name>
    <dbReference type="NCBI Taxonomy" id="447962"/>
    <lineage>
        <taxon>Eukaryota</taxon>
        <taxon>Fungi</taxon>
        <taxon>Fungi incertae sedis</taxon>
        <taxon>Chytridiomycota</taxon>
        <taxon>Chytridiomycota incertae sedis</taxon>
        <taxon>Chytridiomycetes</taxon>
        <taxon>Lobulomycetales</taxon>
        <taxon>Lobulomycetaceae</taxon>
        <taxon>Clydaea</taxon>
    </lineage>
</organism>
<dbReference type="PANTHER" id="PTHR43731:SF14">
    <property type="entry name" value="PRESENILIN-ASSOCIATED RHOMBOID-LIKE PROTEIN, MITOCHONDRIAL"/>
    <property type="match status" value="1"/>
</dbReference>
<dbReference type="GO" id="GO:0004252">
    <property type="term" value="F:serine-type endopeptidase activity"/>
    <property type="evidence" value="ECO:0007669"/>
    <property type="project" value="InterPro"/>
</dbReference>
<keyword evidence="5" id="KW-1133">Transmembrane helix</keyword>
<dbReference type="SUPFAM" id="SSF144091">
    <property type="entry name" value="Rhomboid-like"/>
    <property type="match status" value="1"/>
</dbReference>
<evidence type="ECO:0000256" key="5">
    <source>
        <dbReference type="ARBA" id="ARBA00022989"/>
    </source>
</evidence>
<gene>
    <name evidence="8" type="ORF">HK099_002769</name>
</gene>
<accession>A0AAD5TT82</accession>
<evidence type="ECO:0000313" key="8">
    <source>
        <dbReference type="EMBL" id="KAJ3200211.1"/>
    </source>
</evidence>
<dbReference type="AlphaFoldDB" id="A0AAD5TT82"/>
<sequence>MHLMMNMLVLQSFGPLIFETLLNSKELFLAFYLSAGITSSTLYQLVSTIFYKTGFRPSLLMCPSLGASGAIYGLV</sequence>
<keyword evidence="6" id="KW-0472">Membrane</keyword>
<proteinExistence type="inferred from homology"/>
<comment type="caution">
    <text evidence="8">The sequence shown here is derived from an EMBL/GenBank/DDBJ whole genome shotgun (WGS) entry which is preliminary data.</text>
</comment>